<organism evidence="7 8">
    <name type="scientific">Prescottella agglutinans</name>
    <dbReference type="NCBI Taxonomy" id="1644129"/>
    <lineage>
        <taxon>Bacteria</taxon>
        <taxon>Bacillati</taxon>
        <taxon>Actinomycetota</taxon>
        <taxon>Actinomycetes</taxon>
        <taxon>Mycobacteriales</taxon>
        <taxon>Nocardiaceae</taxon>
        <taxon>Prescottella</taxon>
    </lineage>
</organism>
<gene>
    <name evidence="7" type="ORF">M2280_006278</name>
</gene>
<keyword evidence="8" id="KW-1185">Reference proteome</keyword>
<accession>A0ABT6MLV0</accession>
<dbReference type="Pfam" id="PF00378">
    <property type="entry name" value="ECH_1"/>
    <property type="match status" value="1"/>
</dbReference>
<dbReference type="PROSITE" id="PS00166">
    <property type="entry name" value="ENOYL_COA_HYDRATASE"/>
    <property type="match status" value="1"/>
</dbReference>
<dbReference type="PANTHER" id="PTHR43459">
    <property type="entry name" value="ENOYL-COA HYDRATASE"/>
    <property type="match status" value="1"/>
</dbReference>
<comment type="similarity">
    <text evidence="2 6">Belongs to the enoyl-CoA hydratase/isomerase family.</text>
</comment>
<evidence type="ECO:0000256" key="5">
    <source>
        <dbReference type="ARBA" id="ARBA00023717"/>
    </source>
</evidence>
<proteinExistence type="inferred from homology"/>
<dbReference type="InterPro" id="IPR018376">
    <property type="entry name" value="Enoyl-CoA_hyd/isom_CS"/>
</dbReference>
<comment type="catalytic activity">
    <reaction evidence="4">
        <text>a (3S)-3-hydroxyacyl-CoA = a (2E)-enoyl-CoA + H2O</text>
        <dbReference type="Rhea" id="RHEA:16105"/>
        <dbReference type="ChEBI" id="CHEBI:15377"/>
        <dbReference type="ChEBI" id="CHEBI:57318"/>
        <dbReference type="ChEBI" id="CHEBI:58856"/>
        <dbReference type="EC" id="4.2.1.17"/>
    </reaction>
</comment>
<sequence>MGYSTKMNLDISTDSVNVSVINAVATVTLNRPRVHNAWDDTLGFGLERAFMDLGADPEVRAIVLTGTGSTFCSGADLATGFPQLPSGHDDLLGTLRRRFNPGFLALVDAQKPVISAVNGPAIGAGACLALASDVAIMGRQAYMQFRFSAIGLMPDVGATALLTDAVGPARAMEIFMLADKLDAEQCRDLGLVSRISEDPVAAASELAQRLAEGPTRAYGTTKKAIRRWSRQAFADQLELEGELQQTLVASADWAEGRSAFLERRTPKFRGQ</sequence>
<dbReference type="CDD" id="cd06558">
    <property type="entry name" value="crotonase-like"/>
    <property type="match status" value="1"/>
</dbReference>
<name>A0ABT6MLV0_9NOCA</name>
<evidence type="ECO:0000313" key="8">
    <source>
        <dbReference type="Proteomes" id="UP001160334"/>
    </source>
</evidence>
<dbReference type="InterPro" id="IPR029045">
    <property type="entry name" value="ClpP/crotonase-like_dom_sf"/>
</dbReference>
<dbReference type="Proteomes" id="UP001160334">
    <property type="component" value="Unassembled WGS sequence"/>
</dbReference>
<dbReference type="Gene3D" id="3.90.226.10">
    <property type="entry name" value="2-enoyl-CoA Hydratase, Chain A, domain 1"/>
    <property type="match status" value="1"/>
</dbReference>
<dbReference type="PANTHER" id="PTHR43459:SF1">
    <property type="entry name" value="EG:BACN32G11.4 PROTEIN"/>
    <property type="match status" value="1"/>
</dbReference>
<keyword evidence="7" id="KW-0413">Isomerase</keyword>
<evidence type="ECO:0000256" key="4">
    <source>
        <dbReference type="ARBA" id="ARBA00023709"/>
    </source>
</evidence>
<protein>
    <submittedName>
        <fullName evidence="7">2-(1,2-epoxy-1,2-dihydrophenyl)acetyl-CoA isomerase</fullName>
        <ecNumber evidence="7">5.3.3.18</ecNumber>
    </submittedName>
</protein>
<dbReference type="Gene3D" id="1.10.12.10">
    <property type="entry name" value="Lyase 2-enoyl-coa Hydratase, Chain A, domain 2"/>
    <property type="match status" value="1"/>
</dbReference>
<evidence type="ECO:0000256" key="6">
    <source>
        <dbReference type="RuleBase" id="RU003707"/>
    </source>
</evidence>
<dbReference type="InterPro" id="IPR014748">
    <property type="entry name" value="Enoyl-CoA_hydra_C"/>
</dbReference>
<comment type="function">
    <text evidence="1">Could possibly oxidize fatty acids using specific components.</text>
</comment>
<comment type="catalytic activity">
    <reaction evidence="5">
        <text>a 4-saturated-(3S)-3-hydroxyacyl-CoA = a (3E)-enoyl-CoA + H2O</text>
        <dbReference type="Rhea" id="RHEA:20724"/>
        <dbReference type="ChEBI" id="CHEBI:15377"/>
        <dbReference type="ChEBI" id="CHEBI:58521"/>
        <dbReference type="ChEBI" id="CHEBI:137480"/>
        <dbReference type="EC" id="4.2.1.17"/>
    </reaction>
</comment>
<evidence type="ECO:0000256" key="2">
    <source>
        <dbReference type="ARBA" id="ARBA00005254"/>
    </source>
</evidence>
<comment type="caution">
    <text evidence="7">The sequence shown here is derived from an EMBL/GenBank/DDBJ whole genome shotgun (WGS) entry which is preliminary data.</text>
</comment>
<evidence type="ECO:0000256" key="3">
    <source>
        <dbReference type="ARBA" id="ARBA00022832"/>
    </source>
</evidence>
<keyword evidence="3" id="KW-0276">Fatty acid metabolism</keyword>
<dbReference type="GO" id="GO:0016853">
    <property type="term" value="F:isomerase activity"/>
    <property type="evidence" value="ECO:0007669"/>
    <property type="project" value="UniProtKB-KW"/>
</dbReference>
<dbReference type="InterPro" id="IPR001753">
    <property type="entry name" value="Enoyl-CoA_hydra/iso"/>
</dbReference>
<keyword evidence="3" id="KW-0443">Lipid metabolism</keyword>
<reference evidence="7 8" key="1">
    <citation type="submission" date="2023-04" db="EMBL/GenBank/DDBJ databases">
        <title>Forest soil microbial communities from Buena Vista Peninsula, Colon Province, Panama.</title>
        <authorList>
            <person name="Bouskill N."/>
        </authorList>
    </citation>
    <scope>NUCLEOTIDE SEQUENCE [LARGE SCALE GENOMIC DNA]</scope>
    <source>
        <strain evidence="7 8">CFH S0262</strain>
    </source>
</reference>
<dbReference type="EMBL" id="JARXVC010000034">
    <property type="protein sequence ID" value="MDH6285014.1"/>
    <property type="molecule type" value="Genomic_DNA"/>
</dbReference>
<dbReference type="EC" id="5.3.3.18" evidence="7"/>
<evidence type="ECO:0000256" key="1">
    <source>
        <dbReference type="ARBA" id="ARBA00002994"/>
    </source>
</evidence>
<evidence type="ECO:0000313" key="7">
    <source>
        <dbReference type="EMBL" id="MDH6285014.1"/>
    </source>
</evidence>
<dbReference type="SUPFAM" id="SSF52096">
    <property type="entry name" value="ClpP/crotonase"/>
    <property type="match status" value="1"/>
</dbReference>